<protein>
    <submittedName>
        <fullName evidence="1">Uncharacterized protein</fullName>
    </submittedName>
</protein>
<evidence type="ECO:0000313" key="1">
    <source>
        <dbReference type="EMBL" id="KPJ50741.1"/>
    </source>
</evidence>
<dbReference type="AlphaFoldDB" id="A0A0S7WKR2"/>
<reference evidence="1 2" key="1">
    <citation type="journal article" date="2015" name="Microbiome">
        <title>Genomic resolution of linkages in carbon, nitrogen, and sulfur cycling among widespread estuary sediment bacteria.</title>
        <authorList>
            <person name="Baker B.J."/>
            <person name="Lazar C.S."/>
            <person name="Teske A.P."/>
            <person name="Dick G.J."/>
        </authorList>
    </citation>
    <scope>NUCLEOTIDE SEQUENCE [LARGE SCALE GENOMIC DNA]</scope>
    <source>
        <strain evidence="1">DG_26</strain>
    </source>
</reference>
<name>A0A0S7WKR2_UNCT6</name>
<evidence type="ECO:0000313" key="2">
    <source>
        <dbReference type="Proteomes" id="UP000051124"/>
    </source>
</evidence>
<proteinExistence type="predicted"/>
<dbReference type="EMBL" id="LIZT01000013">
    <property type="protein sequence ID" value="KPJ50741.1"/>
    <property type="molecule type" value="Genomic_DNA"/>
</dbReference>
<gene>
    <name evidence="1" type="ORF">AMJ40_01925</name>
</gene>
<organism evidence="1 2">
    <name type="scientific">candidate division TA06 bacterium DG_26</name>
    <dbReference type="NCBI Taxonomy" id="1703771"/>
    <lineage>
        <taxon>Bacteria</taxon>
        <taxon>Bacteria division TA06</taxon>
    </lineage>
</organism>
<comment type="caution">
    <text evidence="1">The sequence shown here is derived from an EMBL/GenBank/DDBJ whole genome shotgun (WGS) entry which is preliminary data.</text>
</comment>
<sequence>MSGDIRSIPAKEGVLQAHRGQLRNPGARLNLHPGDLCSAQRANPGLRAWGGSAGVAVIELVALTNPVCFLP</sequence>
<dbReference type="Proteomes" id="UP000051124">
    <property type="component" value="Unassembled WGS sequence"/>
</dbReference>
<accession>A0A0S7WKR2</accession>